<dbReference type="RefSeq" id="XP_025405445.1">
    <property type="nucleotide sequence ID" value="XM_025549660.1"/>
</dbReference>
<dbReference type="Gene3D" id="3.60.10.10">
    <property type="entry name" value="Endonuclease/exonuclease/phosphatase"/>
    <property type="match status" value="1"/>
</dbReference>
<reference evidence="2" key="1">
    <citation type="submission" date="2025-08" db="UniProtKB">
        <authorList>
            <consortium name="RefSeq"/>
        </authorList>
    </citation>
    <scope>IDENTIFICATION</scope>
    <source>
        <tissue evidence="2">Whole body</tissue>
    </source>
</reference>
<evidence type="ECO:0000313" key="1">
    <source>
        <dbReference type="Proteomes" id="UP000694846"/>
    </source>
</evidence>
<keyword evidence="1" id="KW-1185">Reference proteome</keyword>
<accession>A0A8B8F4C9</accession>
<evidence type="ECO:0000313" key="2">
    <source>
        <dbReference type="RefSeq" id="XP_025405445.1"/>
    </source>
</evidence>
<dbReference type="Proteomes" id="UP000694846">
    <property type="component" value="Unplaced"/>
</dbReference>
<dbReference type="SUPFAM" id="SSF56219">
    <property type="entry name" value="DNase I-like"/>
    <property type="match status" value="1"/>
</dbReference>
<dbReference type="AlphaFoldDB" id="A0A8B8F4C9"/>
<dbReference type="GeneID" id="112679749"/>
<proteinExistence type="predicted"/>
<gene>
    <name evidence="2" type="primary">LOC112679749</name>
</gene>
<organism evidence="1 2">
    <name type="scientific">Sipha flava</name>
    <name type="common">yellow sugarcane aphid</name>
    <dbReference type="NCBI Taxonomy" id="143950"/>
    <lineage>
        <taxon>Eukaryota</taxon>
        <taxon>Metazoa</taxon>
        <taxon>Ecdysozoa</taxon>
        <taxon>Arthropoda</taxon>
        <taxon>Hexapoda</taxon>
        <taxon>Insecta</taxon>
        <taxon>Pterygota</taxon>
        <taxon>Neoptera</taxon>
        <taxon>Paraneoptera</taxon>
        <taxon>Hemiptera</taxon>
        <taxon>Sternorrhyncha</taxon>
        <taxon>Aphidomorpha</taxon>
        <taxon>Aphidoidea</taxon>
        <taxon>Aphididae</taxon>
        <taxon>Sipha</taxon>
    </lineage>
</organism>
<dbReference type="InterPro" id="IPR036691">
    <property type="entry name" value="Endo/exonu/phosph_ase_sf"/>
</dbReference>
<protein>
    <submittedName>
        <fullName evidence="2">Craniofacial development protein 2-like</fullName>
    </submittedName>
</protein>
<dbReference type="OrthoDB" id="6600435at2759"/>
<sequence>MLQCGKLEKLKIEMARMKINILGQSEIRWLRAGDLWRGEYRLIHSGTAENNPGIGGVGIIMSKAFGKKVKKFVQYNERIIAFKIEIKPKDTIIVQVYMPSTNSSEKEMEEIYKGIEKVIEIVKGDDNLIIIGDWNAE</sequence>
<name>A0A8B8F4C9_9HEMI</name>